<dbReference type="AlphaFoldDB" id="A0A6G4W996"/>
<keyword evidence="2 4" id="KW-0560">Oxidoreductase</keyword>
<name>A0A6G4W996_9HYPH</name>
<dbReference type="InterPro" id="IPR016160">
    <property type="entry name" value="Ald_DH_CS_CYS"/>
</dbReference>
<dbReference type="InterPro" id="IPR015590">
    <property type="entry name" value="Aldehyde_DH_dom"/>
</dbReference>
<accession>A0A6G4W996</accession>
<protein>
    <submittedName>
        <fullName evidence="6">Aldehyde dehydrogenase family protein</fullName>
    </submittedName>
</protein>
<evidence type="ECO:0000259" key="5">
    <source>
        <dbReference type="Pfam" id="PF00171"/>
    </source>
</evidence>
<proteinExistence type="inferred from homology"/>
<evidence type="ECO:0000256" key="2">
    <source>
        <dbReference type="ARBA" id="ARBA00023002"/>
    </source>
</evidence>
<dbReference type="PROSITE" id="PS00687">
    <property type="entry name" value="ALDEHYDE_DEHYDR_GLU"/>
    <property type="match status" value="1"/>
</dbReference>
<evidence type="ECO:0000313" key="7">
    <source>
        <dbReference type="Proteomes" id="UP001642900"/>
    </source>
</evidence>
<feature type="active site" evidence="3">
    <location>
        <position position="254"/>
    </location>
</feature>
<dbReference type="CDD" id="cd07109">
    <property type="entry name" value="ALDH_AAS00426"/>
    <property type="match status" value="1"/>
</dbReference>
<feature type="domain" description="Aldehyde dehydrogenase" evidence="5">
    <location>
        <begin position="24"/>
        <end position="480"/>
    </location>
</feature>
<evidence type="ECO:0000256" key="4">
    <source>
        <dbReference type="RuleBase" id="RU003345"/>
    </source>
</evidence>
<gene>
    <name evidence="6" type="ORF">G6N73_09155</name>
</gene>
<comment type="similarity">
    <text evidence="1 4">Belongs to the aldehyde dehydrogenase family.</text>
</comment>
<comment type="caution">
    <text evidence="6">The sequence shown here is derived from an EMBL/GenBank/DDBJ whole genome shotgun (WGS) entry which is preliminary data.</text>
</comment>
<sequence>MLDQTSITAFGHFIGGRVVDRAESGGIDVLDPSTGKIFARLPRGGQAEVDKAVSAARAAFEGGWGEKTALERGRILMRLGTRVTENAGKLAELECRDTGKPMKQARADIAAAARYFEYYGSAADKLHGETIPYTKGMTVMALRVPHGVTGHIIPWNYPAQIFGRSVGGALAAGNACVVKPAEDACLTPLMFSELAVEAGLPAGALNIVCGLGSEAGVALAAHTGINHISFTGSPQTGTAVARAAAENHVPVTLELGGKSPQVIFADADLDEALPVIVNAIVQNAGQTCAAGSRVLIERAIYDDVLARLAERFSKLKTGAGADDLDCGPIVSARQLQRVTQLVEAALADGARVVAKAAMDADAPEGGFYYPPLLLDGAAPESRLARDEVFGPVLAAFPFNDEKDAIRLANATPYGLTASVWTRDGGRQMRCANAVDAGQVFINNYGAGGGIELPFGGMKRSGYGREKAFEGMISFTTIKTVVLKHG</sequence>
<dbReference type="InterPro" id="IPR016162">
    <property type="entry name" value="Ald_DH_N"/>
</dbReference>
<dbReference type="Gene3D" id="3.40.309.10">
    <property type="entry name" value="Aldehyde Dehydrogenase, Chain A, domain 2"/>
    <property type="match status" value="1"/>
</dbReference>
<dbReference type="InterPro" id="IPR016161">
    <property type="entry name" value="Ald_DH/histidinol_DH"/>
</dbReference>
<dbReference type="SUPFAM" id="SSF53720">
    <property type="entry name" value="ALDH-like"/>
    <property type="match status" value="1"/>
</dbReference>
<evidence type="ECO:0000256" key="3">
    <source>
        <dbReference type="PROSITE-ProRule" id="PRU10007"/>
    </source>
</evidence>
<dbReference type="PROSITE" id="PS00070">
    <property type="entry name" value="ALDEHYDE_DEHYDR_CYS"/>
    <property type="match status" value="1"/>
</dbReference>
<evidence type="ECO:0000256" key="1">
    <source>
        <dbReference type="ARBA" id="ARBA00009986"/>
    </source>
</evidence>
<dbReference type="InterPro" id="IPR029510">
    <property type="entry name" value="Ald_DH_CS_GLU"/>
</dbReference>
<dbReference type="Gene3D" id="3.40.605.10">
    <property type="entry name" value="Aldehyde Dehydrogenase, Chain A, domain 1"/>
    <property type="match status" value="1"/>
</dbReference>
<dbReference type="InterPro" id="IPR016163">
    <property type="entry name" value="Ald_DH_C"/>
</dbReference>
<dbReference type="Pfam" id="PF00171">
    <property type="entry name" value="Aldedh"/>
    <property type="match status" value="1"/>
</dbReference>
<keyword evidence="7" id="KW-1185">Reference proteome</keyword>
<dbReference type="RefSeq" id="WP_165026422.1">
    <property type="nucleotide sequence ID" value="NZ_JAAKZF010000008.1"/>
</dbReference>
<evidence type="ECO:0000313" key="6">
    <source>
        <dbReference type="EMBL" id="NGO51345.1"/>
    </source>
</evidence>
<dbReference type="FunFam" id="3.40.605.10:FF:000007">
    <property type="entry name" value="NAD/NADP-dependent betaine aldehyde dehydrogenase"/>
    <property type="match status" value="1"/>
</dbReference>
<dbReference type="PANTHER" id="PTHR11699">
    <property type="entry name" value="ALDEHYDE DEHYDROGENASE-RELATED"/>
    <property type="match status" value="1"/>
</dbReference>
<reference evidence="6 7" key="1">
    <citation type="submission" date="2020-02" db="EMBL/GenBank/DDBJ databases">
        <title>Genome sequence of strain CCNWXJ40-4.</title>
        <authorList>
            <person name="Gao J."/>
            <person name="Sun J."/>
        </authorList>
    </citation>
    <scope>NUCLEOTIDE SEQUENCE [LARGE SCALE GENOMIC DNA]</scope>
    <source>
        <strain evidence="6 7">CCNWXJ 40-4</strain>
    </source>
</reference>
<dbReference type="EMBL" id="JAAKZF010000008">
    <property type="protein sequence ID" value="NGO51345.1"/>
    <property type="molecule type" value="Genomic_DNA"/>
</dbReference>
<dbReference type="GO" id="GO:0016620">
    <property type="term" value="F:oxidoreductase activity, acting on the aldehyde or oxo group of donors, NAD or NADP as acceptor"/>
    <property type="evidence" value="ECO:0007669"/>
    <property type="project" value="InterPro"/>
</dbReference>
<organism evidence="6 7">
    <name type="scientific">Allomesorhizobium camelthorni</name>
    <dbReference type="NCBI Taxonomy" id="475069"/>
    <lineage>
        <taxon>Bacteria</taxon>
        <taxon>Pseudomonadati</taxon>
        <taxon>Pseudomonadota</taxon>
        <taxon>Alphaproteobacteria</taxon>
        <taxon>Hyphomicrobiales</taxon>
        <taxon>Phyllobacteriaceae</taxon>
        <taxon>Allomesorhizobium</taxon>
    </lineage>
</organism>
<dbReference type="Proteomes" id="UP001642900">
    <property type="component" value="Unassembled WGS sequence"/>
</dbReference>